<evidence type="ECO:0000256" key="1">
    <source>
        <dbReference type="SAM" id="MobiDB-lite"/>
    </source>
</evidence>
<dbReference type="InterPro" id="IPR029472">
    <property type="entry name" value="Copia-like_N"/>
</dbReference>
<dbReference type="PANTHER" id="PTHR37610">
    <property type="entry name" value="CCHC-TYPE DOMAIN-CONTAINING PROTEIN"/>
    <property type="match status" value="1"/>
</dbReference>
<feature type="region of interest" description="Disordered" evidence="1">
    <location>
        <begin position="241"/>
        <end position="286"/>
    </location>
</feature>
<organism evidence="4 5">
    <name type="scientific">Solanum tuberosum</name>
    <name type="common">Potato</name>
    <dbReference type="NCBI Taxonomy" id="4113"/>
    <lineage>
        <taxon>Eukaryota</taxon>
        <taxon>Viridiplantae</taxon>
        <taxon>Streptophyta</taxon>
        <taxon>Embryophyta</taxon>
        <taxon>Tracheophyta</taxon>
        <taxon>Spermatophyta</taxon>
        <taxon>Magnoliopsida</taxon>
        <taxon>eudicotyledons</taxon>
        <taxon>Gunneridae</taxon>
        <taxon>Pentapetalae</taxon>
        <taxon>asterids</taxon>
        <taxon>lamiids</taxon>
        <taxon>Solanales</taxon>
        <taxon>Solanaceae</taxon>
        <taxon>Solanoideae</taxon>
        <taxon>Solaneae</taxon>
        <taxon>Solanum</taxon>
    </lineage>
</organism>
<feature type="compositionally biased region" description="Low complexity" evidence="1">
    <location>
        <begin position="244"/>
        <end position="275"/>
    </location>
</feature>
<dbReference type="PANTHER" id="PTHR37610:SF40">
    <property type="entry name" value="OS01G0909600 PROTEIN"/>
    <property type="match status" value="1"/>
</dbReference>
<feature type="domain" description="Retrotransposon Copia-like N-terminal" evidence="2">
    <location>
        <begin position="26"/>
        <end position="73"/>
    </location>
</feature>
<evidence type="ECO:0000313" key="4">
    <source>
        <dbReference type="EMBL" id="KAH0757967.1"/>
    </source>
</evidence>
<dbReference type="InterPro" id="IPR054722">
    <property type="entry name" value="PolX-like_BBD"/>
</dbReference>
<sequence>MVEITGQSSTATGGNTIDVSNPLYIHPYDNPSLILVPVNFEGVGYRSWRRGVMRSLSVKNKLGFITGELRRPPLTSPQYRQWERCDNMVTSWILNSLSKDIADSVEYVSDAVELWKELEDRYDQTNGAKLFQIQKDINDLSQRVLDVTVYYTRMKKLWEELSNLSIKNQCSCVCSYGGKETMHKAEQDRRLIQFPMGLNGVYTIIRGSILMMNPLPSMAQAFALLVQEEKQREFKPHSQMFAEGSSMNSSMTVGSSSSSGGRLASTNTGSSSSSGERMFRTNYSSNNYPANNRSRPFCEHCRRPGHTVDKCYKIHGYPNQGNTSNGQNFNQQRYNNAQNQRAPTNYNANHRYAKGKGVAANVFADPNMGETDEPHPTCNANLTSEQYSQLINLLQHFQLGKSGDANSEEQITCGAANFAGIIACNSSIDFDKLSCGCLKSKNDLWILDSGATHHMTFNINHLSNITNLLYPLLVKLPNGYKVKVTKVGNVRLNEMITLSRVLFIPSFKYNLISISSLALHLNCIASFSNSSCVLQAPSMKRPLEIGREQDGLYFLCSDCLNKSSSFISQQSSTQSHSSSSTECPFHNNKIGSQCQCFSHSCSSISHSCNPSLNVRSFNSQSAKSTAMNTIPSNANTVLSDSMPRLHHESCNDLLWHYRLGHVPFVRMKGISSIPVTFSPKQPFTCNICPMARQTRLPFPPKTHTT</sequence>
<evidence type="ECO:0000313" key="5">
    <source>
        <dbReference type="Proteomes" id="UP000826656"/>
    </source>
</evidence>
<reference evidence="4 5" key="1">
    <citation type="journal article" date="2021" name="bioRxiv">
        <title>Chromosome-scale and haplotype-resolved genome assembly of a tetraploid potato cultivar.</title>
        <authorList>
            <person name="Sun H."/>
            <person name="Jiao W.-B."/>
            <person name="Krause K."/>
            <person name="Campoy J.A."/>
            <person name="Goel M."/>
            <person name="Folz-Donahue K."/>
            <person name="Kukat C."/>
            <person name="Huettel B."/>
            <person name="Schneeberger K."/>
        </authorList>
    </citation>
    <scope>NUCLEOTIDE SEQUENCE [LARGE SCALE GENOMIC DNA]</scope>
    <source>
        <strain evidence="4">SolTubOtavaFocal</strain>
        <tissue evidence="4">Leaves</tissue>
    </source>
</reference>
<dbReference type="Pfam" id="PF22936">
    <property type="entry name" value="Pol_BBD"/>
    <property type="match status" value="1"/>
</dbReference>
<dbReference type="EMBL" id="JAIVGD010000015">
    <property type="protein sequence ID" value="KAH0757967.1"/>
    <property type="molecule type" value="Genomic_DNA"/>
</dbReference>
<gene>
    <name evidence="4" type="ORF">KY290_021460</name>
</gene>
<evidence type="ECO:0000259" key="3">
    <source>
        <dbReference type="Pfam" id="PF22936"/>
    </source>
</evidence>
<feature type="domain" description="Retrovirus-related Pol polyprotein from transposon TNT 1-94-like beta-barrel" evidence="3">
    <location>
        <begin position="445"/>
        <end position="517"/>
    </location>
</feature>
<name>A0ABQ7V1L9_SOLTU</name>
<evidence type="ECO:0008006" key="6">
    <source>
        <dbReference type="Google" id="ProtNLM"/>
    </source>
</evidence>
<proteinExistence type="predicted"/>
<accession>A0ABQ7V1L9</accession>
<dbReference type="Pfam" id="PF14244">
    <property type="entry name" value="Retrotran_gag_3"/>
    <property type="match status" value="1"/>
</dbReference>
<keyword evidence="5" id="KW-1185">Reference proteome</keyword>
<evidence type="ECO:0000259" key="2">
    <source>
        <dbReference type="Pfam" id="PF14244"/>
    </source>
</evidence>
<comment type="caution">
    <text evidence="4">The sequence shown here is derived from an EMBL/GenBank/DDBJ whole genome shotgun (WGS) entry which is preliminary data.</text>
</comment>
<dbReference type="Proteomes" id="UP000826656">
    <property type="component" value="Unassembled WGS sequence"/>
</dbReference>
<protein>
    <recommendedName>
        <fullName evidence="6">Retrotransposon Copia-like N-terminal domain-containing protein</fullName>
    </recommendedName>
</protein>